<evidence type="ECO:0000256" key="1">
    <source>
        <dbReference type="SAM" id="MobiDB-lite"/>
    </source>
</evidence>
<gene>
    <name evidence="2" type="ORF">FWILDA_LOCUS15379</name>
</gene>
<accession>A0A9W4WX17</accession>
<proteinExistence type="predicted"/>
<dbReference type="AlphaFoldDB" id="A0A9W4WX17"/>
<reference evidence="2" key="1">
    <citation type="submission" date="2022-08" db="EMBL/GenBank/DDBJ databases">
        <authorList>
            <person name="Kallberg Y."/>
            <person name="Tangrot J."/>
            <person name="Rosling A."/>
        </authorList>
    </citation>
    <scope>NUCLEOTIDE SEQUENCE</scope>
    <source>
        <strain evidence="2">Wild A</strain>
    </source>
</reference>
<dbReference type="EMBL" id="CAMKVN010007973">
    <property type="protein sequence ID" value="CAI2192046.1"/>
    <property type="molecule type" value="Genomic_DNA"/>
</dbReference>
<dbReference type="Proteomes" id="UP001153678">
    <property type="component" value="Unassembled WGS sequence"/>
</dbReference>
<evidence type="ECO:0000313" key="3">
    <source>
        <dbReference type="Proteomes" id="UP001153678"/>
    </source>
</evidence>
<sequence>MTRKRAIDSVINDKPQENPSFSRTTCKKRLKLHYYCNVCNSKFVNPHTKELHDMEDQNSSSESVTNCNINTIQENEFELESVIGSGSSTSASLYQFDQIQQNA</sequence>
<name>A0A9W4WX17_9GLOM</name>
<protein>
    <submittedName>
        <fullName evidence="2">14776_t:CDS:1</fullName>
    </submittedName>
</protein>
<keyword evidence="3" id="KW-1185">Reference proteome</keyword>
<feature type="region of interest" description="Disordered" evidence="1">
    <location>
        <begin position="1"/>
        <end position="20"/>
    </location>
</feature>
<comment type="caution">
    <text evidence="2">The sequence shown here is derived from an EMBL/GenBank/DDBJ whole genome shotgun (WGS) entry which is preliminary data.</text>
</comment>
<organism evidence="2 3">
    <name type="scientific">Funneliformis geosporum</name>
    <dbReference type="NCBI Taxonomy" id="1117311"/>
    <lineage>
        <taxon>Eukaryota</taxon>
        <taxon>Fungi</taxon>
        <taxon>Fungi incertae sedis</taxon>
        <taxon>Mucoromycota</taxon>
        <taxon>Glomeromycotina</taxon>
        <taxon>Glomeromycetes</taxon>
        <taxon>Glomerales</taxon>
        <taxon>Glomeraceae</taxon>
        <taxon>Funneliformis</taxon>
    </lineage>
</organism>
<evidence type="ECO:0000313" key="2">
    <source>
        <dbReference type="EMBL" id="CAI2192046.1"/>
    </source>
</evidence>